<evidence type="ECO:0000256" key="10">
    <source>
        <dbReference type="HAMAP-Rule" id="MF_00185"/>
    </source>
</evidence>
<name>A0A2M7UIM5_9BACT</name>
<evidence type="ECO:0000256" key="6">
    <source>
        <dbReference type="ARBA" id="ARBA00022741"/>
    </source>
</evidence>
<feature type="binding site" evidence="10">
    <location>
        <begin position="13"/>
        <end position="20"/>
    </location>
    <ligand>
        <name>ATP</name>
        <dbReference type="ChEBI" id="CHEBI:30616"/>
    </ligand>
</feature>
<comment type="caution">
    <text evidence="10">Lacks conserved residue(s) required for the propagation of feature annotation.</text>
</comment>
<evidence type="ECO:0000256" key="5">
    <source>
        <dbReference type="ARBA" id="ARBA00022694"/>
    </source>
</evidence>
<dbReference type="HAMAP" id="MF_00185">
    <property type="entry name" value="IPP_trans"/>
    <property type="match status" value="1"/>
</dbReference>
<dbReference type="Gene3D" id="1.10.20.140">
    <property type="match status" value="1"/>
</dbReference>
<evidence type="ECO:0000313" key="11">
    <source>
        <dbReference type="EMBL" id="PIZ71074.1"/>
    </source>
</evidence>
<dbReference type="Proteomes" id="UP000231071">
    <property type="component" value="Unassembled WGS sequence"/>
</dbReference>
<comment type="catalytic activity">
    <reaction evidence="9 10">
        <text>adenosine(37) in tRNA + dimethylallyl diphosphate = N(6)-dimethylallyladenosine(37) in tRNA + diphosphate</text>
        <dbReference type="Rhea" id="RHEA:26482"/>
        <dbReference type="Rhea" id="RHEA-COMP:10162"/>
        <dbReference type="Rhea" id="RHEA-COMP:10375"/>
        <dbReference type="ChEBI" id="CHEBI:33019"/>
        <dbReference type="ChEBI" id="CHEBI:57623"/>
        <dbReference type="ChEBI" id="CHEBI:74411"/>
        <dbReference type="ChEBI" id="CHEBI:74415"/>
        <dbReference type="EC" id="2.5.1.75"/>
    </reaction>
</comment>
<keyword evidence="4 10" id="KW-0808">Transferase</keyword>
<comment type="function">
    <text evidence="2 10">Catalyzes the transfer of a dimethylallyl group onto the adenine at position 37 in tRNAs that read codons beginning with uridine, leading to the formation of N6-(dimethylallyl)adenosine (i(6)A).</text>
</comment>
<dbReference type="GO" id="GO:0005524">
    <property type="term" value="F:ATP binding"/>
    <property type="evidence" value="ECO:0007669"/>
    <property type="project" value="UniProtKB-UniRule"/>
</dbReference>
<comment type="subunit">
    <text evidence="10">Monomer.</text>
</comment>
<proteinExistence type="inferred from homology"/>
<sequence>MQKNLPKIIVILGPTASGKSSWGLRLAKKVSGYIISADSRQIYRQMDIGTAKNLPLQQNNLERKVDQEIATSSASASLRLPPRDDIHIPHFMIDIVNPNDDYNVAQYQAKVKRIIKSRQPQIPFLVGGTGLYIQAIVDNLIIPEVPPDVKIRTKLELQTNEQLFSRLKKLDPICAKKIDAKNRRRLIRALEVCLKTDLPFSQLRQKDKPLFNTLQIGISVPKKELERKIDSRVNDMIKQGLIEEVKILKKQYLDCHSHESRRYPVRYGNPRLKSTISTMDPRICGDNNSNKTTLKLPAFSGIGYQEIIQYLQNKISLEQAIKLIKQHTKQYAKRQMTWFKRDPRIHWVTKYAEVEKLVKDFLEK</sequence>
<dbReference type="InterPro" id="IPR018022">
    <property type="entry name" value="IPT"/>
</dbReference>
<feature type="site" description="Interaction with substrate tRNA" evidence="10">
    <location>
        <position position="129"/>
    </location>
</feature>
<keyword evidence="6 10" id="KW-0547">Nucleotide-binding</keyword>
<feature type="site" description="Interaction with substrate tRNA" evidence="10">
    <location>
        <position position="152"/>
    </location>
</feature>
<comment type="caution">
    <text evidence="11">The sequence shown here is derived from an EMBL/GenBank/DDBJ whole genome shotgun (WGS) entry which is preliminary data.</text>
</comment>
<keyword evidence="5 10" id="KW-0819">tRNA processing</keyword>
<dbReference type="AlphaFoldDB" id="A0A2M7UIM5"/>
<dbReference type="PANTHER" id="PTHR11088">
    <property type="entry name" value="TRNA DIMETHYLALLYLTRANSFERASE"/>
    <property type="match status" value="1"/>
</dbReference>
<keyword evidence="7 10" id="KW-0067">ATP-binding</keyword>
<feature type="region of interest" description="Interaction with substrate tRNA" evidence="10">
    <location>
        <begin position="38"/>
        <end position="41"/>
    </location>
</feature>
<gene>
    <name evidence="10" type="primary">miaA</name>
    <name evidence="11" type="ORF">COY09_01400</name>
</gene>
<dbReference type="Gene3D" id="3.40.50.300">
    <property type="entry name" value="P-loop containing nucleotide triphosphate hydrolases"/>
    <property type="match status" value="1"/>
</dbReference>
<evidence type="ECO:0000313" key="12">
    <source>
        <dbReference type="Proteomes" id="UP000231071"/>
    </source>
</evidence>
<dbReference type="EMBL" id="PFOI01000023">
    <property type="protein sequence ID" value="PIZ71074.1"/>
    <property type="molecule type" value="Genomic_DNA"/>
</dbReference>
<evidence type="ECO:0000256" key="7">
    <source>
        <dbReference type="ARBA" id="ARBA00022840"/>
    </source>
</evidence>
<evidence type="ECO:0000256" key="4">
    <source>
        <dbReference type="ARBA" id="ARBA00022679"/>
    </source>
</evidence>
<dbReference type="InterPro" id="IPR027417">
    <property type="entry name" value="P-loop_NTPase"/>
</dbReference>
<evidence type="ECO:0000256" key="8">
    <source>
        <dbReference type="ARBA" id="ARBA00022842"/>
    </source>
</evidence>
<dbReference type="SUPFAM" id="SSF52540">
    <property type="entry name" value="P-loop containing nucleoside triphosphate hydrolases"/>
    <property type="match status" value="2"/>
</dbReference>
<evidence type="ECO:0000256" key="9">
    <source>
        <dbReference type="ARBA" id="ARBA00049563"/>
    </source>
</evidence>
<dbReference type="Pfam" id="PF01715">
    <property type="entry name" value="IPPT"/>
    <property type="match status" value="1"/>
</dbReference>
<dbReference type="InterPro" id="IPR039657">
    <property type="entry name" value="Dimethylallyltransferase"/>
</dbReference>
<evidence type="ECO:0000256" key="1">
    <source>
        <dbReference type="ARBA" id="ARBA00001946"/>
    </source>
</evidence>
<organism evidence="11 12">
    <name type="scientific">Candidatus Portnoybacteria bacterium CG_4_10_14_0_2_um_filter_39_11</name>
    <dbReference type="NCBI Taxonomy" id="1974797"/>
    <lineage>
        <taxon>Bacteria</taxon>
        <taxon>Candidatus Portnoyibacteriota</taxon>
    </lineage>
</organism>
<protein>
    <recommendedName>
        <fullName evidence="10">tRNA dimethylallyltransferase</fullName>
        <ecNumber evidence="10">2.5.1.75</ecNumber>
    </recommendedName>
    <alternativeName>
        <fullName evidence="10">Dimethylallyl diphosphate:tRNA dimethylallyltransferase</fullName>
        <shortName evidence="10">DMAPP:tRNA dimethylallyltransferase</shortName>
        <shortName evidence="10">DMATase</shortName>
    </alternativeName>
    <alternativeName>
        <fullName evidence="10">Isopentenyl-diphosphate:tRNA isopentenyltransferase</fullName>
        <shortName evidence="10">IPP transferase</shortName>
        <shortName evidence="10">IPPT</shortName>
        <shortName evidence="10">IPTase</shortName>
    </alternativeName>
</protein>
<reference evidence="12" key="1">
    <citation type="submission" date="2017-09" db="EMBL/GenBank/DDBJ databases">
        <title>Depth-based differentiation of microbial function through sediment-hosted aquifers and enrichment of novel symbionts in the deep terrestrial subsurface.</title>
        <authorList>
            <person name="Probst A.J."/>
            <person name="Ladd B."/>
            <person name="Jarett J.K."/>
            <person name="Geller-Mcgrath D.E."/>
            <person name="Sieber C.M.K."/>
            <person name="Emerson J.B."/>
            <person name="Anantharaman K."/>
            <person name="Thomas B.C."/>
            <person name="Malmstrom R."/>
            <person name="Stieglmeier M."/>
            <person name="Klingl A."/>
            <person name="Woyke T."/>
            <person name="Ryan C.M."/>
            <person name="Banfield J.F."/>
        </authorList>
    </citation>
    <scope>NUCLEOTIDE SEQUENCE [LARGE SCALE GENOMIC DNA]</scope>
</reference>
<accession>A0A2M7UIM5</accession>
<evidence type="ECO:0000256" key="2">
    <source>
        <dbReference type="ARBA" id="ARBA00003213"/>
    </source>
</evidence>
<keyword evidence="8 10" id="KW-0460">Magnesium</keyword>
<evidence type="ECO:0000256" key="3">
    <source>
        <dbReference type="ARBA" id="ARBA00005842"/>
    </source>
</evidence>
<dbReference type="PANTHER" id="PTHR11088:SF60">
    <property type="entry name" value="TRNA DIMETHYLALLYLTRANSFERASE"/>
    <property type="match status" value="1"/>
</dbReference>
<dbReference type="Pfam" id="PF01745">
    <property type="entry name" value="IPT"/>
    <property type="match status" value="1"/>
</dbReference>
<feature type="binding site" evidence="10">
    <location>
        <begin position="15"/>
        <end position="20"/>
    </location>
    <ligand>
        <name>substrate</name>
    </ligand>
</feature>
<comment type="similarity">
    <text evidence="3 10">Belongs to the IPP transferase family.</text>
</comment>
<comment type="cofactor">
    <cofactor evidence="1 10">
        <name>Mg(2+)</name>
        <dbReference type="ChEBI" id="CHEBI:18420"/>
    </cofactor>
</comment>
<dbReference type="EC" id="2.5.1.75" evidence="10"/>
<dbReference type="GO" id="GO:0006400">
    <property type="term" value="P:tRNA modification"/>
    <property type="evidence" value="ECO:0007669"/>
    <property type="project" value="TreeGrafter"/>
</dbReference>
<dbReference type="GO" id="GO:0052381">
    <property type="term" value="F:tRNA dimethylallyltransferase activity"/>
    <property type="evidence" value="ECO:0007669"/>
    <property type="project" value="UniProtKB-UniRule"/>
</dbReference>